<reference evidence="1" key="1">
    <citation type="submission" date="2022-04" db="EMBL/GenBank/DDBJ databases">
        <title>Chromosome-scale genome assembly of Holotrichia oblita Faldermann.</title>
        <authorList>
            <person name="Rongchong L."/>
        </authorList>
    </citation>
    <scope>NUCLEOTIDE SEQUENCE</scope>
    <source>
        <strain evidence="1">81SQS9</strain>
    </source>
</reference>
<evidence type="ECO:0000313" key="1">
    <source>
        <dbReference type="EMBL" id="KAI4463481.1"/>
    </source>
</evidence>
<organism evidence="1 2">
    <name type="scientific">Holotrichia oblita</name>
    <name type="common">Chafer beetle</name>
    <dbReference type="NCBI Taxonomy" id="644536"/>
    <lineage>
        <taxon>Eukaryota</taxon>
        <taxon>Metazoa</taxon>
        <taxon>Ecdysozoa</taxon>
        <taxon>Arthropoda</taxon>
        <taxon>Hexapoda</taxon>
        <taxon>Insecta</taxon>
        <taxon>Pterygota</taxon>
        <taxon>Neoptera</taxon>
        <taxon>Endopterygota</taxon>
        <taxon>Coleoptera</taxon>
        <taxon>Polyphaga</taxon>
        <taxon>Scarabaeiformia</taxon>
        <taxon>Scarabaeidae</taxon>
        <taxon>Melolonthinae</taxon>
        <taxon>Holotrichia</taxon>
    </lineage>
</organism>
<gene>
    <name evidence="1" type="ORF">MML48_4g00021446</name>
</gene>
<name>A0ACB9T9L5_HOLOL</name>
<sequence>MMLISPIAALLLHFLLTTTVHAYSENAVYQPSRSKGERLFLNLRSGVDTERSTRRIFAQNPIRFGGRSDIPPLVGKAMEYEAMIDDELSSRERRAFNKGNHMRFGRANSNFLRFGKSRNNKNSDYNRLTRANNSLFMRFGRGRNDFLRFGRSEEFSRNKRDTSTVDDVQKRGNNNFMRFGKRYNYEENVEEFPNFTEEQTKTLEDALLFKLLSQISCNMESANCDERLD</sequence>
<accession>A0ACB9T9L5</accession>
<protein>
    <submittedName>
        <fullName evidence="1">Fmrfamide related peptide family</fullName>
    </submittedName>
</protein>
<comment type="caution">
    <text evidence="1">The sequence shown here is derived from an EMBL/GenBank/DDBJ whole genome shotgun (WGS) entry which is preliminary data.</text>
</comment>
<dbReference type="EMBL" id="CM043018">
    <property type="protein sequence ID" value="KAI4463481.1"/>
    <property type="molecule type" value="Genomic_DNA"/>
</dbReference>
<evidence type="ECO:0000313" key="2">
    <source>
        <dbReference type="Proteomes" id="UP001056778"/>
    </source>
</evidence>
<proteinExistence type="predicted"/>
<keyword evidence="2" id="KW-1185">Reference proteome</keyword>
<dbReference type="Proteomes" id="UP001056778">
    <property type="component" value="Chromosome 4"/>
</dbReference>